<dbReference type="PROSITE" id="PS00211">
    <property type="entry name" value="ABC_TRANSPORTER_1"/>
    <property type="match status" value="1"/>
</dbReference>
<evidence type="ECO:0000256" key="3">
    <source>
        <dbReference type="ARBA" id="ARBA00022840"/>
    </source>
</evidence>
<evidence type="ECO:0000313" key="7">
    <source>
        <dbReference type="Proteomes" id="UP000007384"/>
    </source>
</evidence>
<evidence type="ECO:0000256" key="2">
    <source>
        <dbReference type="ARBA" id="ARBA00022741"/>
    </source>
</evidence>
<keyword evidence="3" id="KW-0067">ATP-binding</keyword>
<dbReference type="KEGG" id="fpe:Ferpe_0688"/>
<dbReference type="PANTHER" id="PTHR19211:SF14">
    <property type="entry name" value="ATP-BINDING CASSETTE SUB-FAMILY F MEMBER 1"/>
    <property type="match status" value="1"/>
</dbReference>
<dbReference type="CDD" id="cd03221">
    <property type="entry name" value="ABCF_EF-3"/>
    <property type="match status" value="2"/>
</dbReference>
<protein>
    <submittedName>
        <fullName evidence="6">ATPase component of ABC transporters with duplicated ATPase domain</fullName>
    </submittedName>
</protein>
<evidence type="ECO:0000259" key="5">
    <source>
        <dbReference type="PROSITE" id="PS50893"/>
    </source>
</evidence>
<dbReference type="STRING" id="771875.Ferpe_0688"/>
<proteinExistence type="predicted"/>
<dbReference type="eggNOG" id="COG0488">
    <property type="taxonomic scope" value="Bacteria"/>
</dbReference>
<gene>
    <name evidence="6" type="ordered locus">Ferpe_0688</name>
</gene>
<name>H9UBB9_FERPD</name>
<keyword evidence="1" id="KW-0677">Repeat</keyword>
<dbReference type="OrthoDB" id="9801441at2"/>
<evidence type="ECO:0000313" key="6">
    <source>
        <dbReference type="EMBL" id="AFG34812.1"/>
    </source>
</evidence>
<dbReference type="SUPFAM" id="SSF52540">
    <property type="entry name" value="P-loop containing nucleoside triphosphate hydrolases"/>
    <property type="match status" value="2"/>
</dbReference>
<dbReference type="InterPro" id="IPR003593">
    <property type="entry name" value="AAA+_ATPase"/>
</dbReference>
<dbReference type="PANTHER" id="PTHR19211">
    <property type="entry name" value="ATP-BINDING TRANSPORT PROTEIN-RELATED"/>
    <property type="match status" value="1"/>
</dbReference>
<dbReference type="GO" id="GO:0005524">
    <property type="term" value="F:ATP binding"/>
    <property type="evidence" value="ECO:0007669"/>
    <property type="project" value="UniProtKB-KW"/>
</dbReference>
<dbReference type="InterPro" id="IPR050611">
    <property type="entry name" value="ABCF"/>
</dbReference>
<accession>H9UBB9</accession>
<dbReference type="PROSITE" id="PS50893">
    <property type="entry name" value="ABC_TRANSPORTER_2"/>
    <property type="match status" value="2"/>
</dbReference>
<dbReference type="Proteomes" id="UP000007384">
    <property type="component" value="Chromosome"/>
</dbReference>
<dbReference type="HOGENOM" id="CLU_000604_36_0_0"/>
<sequence>MINIKNLTIEFPEKVLFKNFSALVTKDDKIGLMGKNGSGKTTLIKALVGKFKDYSGEINVSGKIVLLDQFREFTEKTPIDYYLSVSKTPEQERLSRSILKGFGFEEKDWTRDINTFSGGEKTKLQIGRLFLEEPDFLLLDEPTNFLDLKSINFLKNLLKNSKIGYIIISHDRDFLRATCNKFWDINNETIWVFNTNFDNYLIERKRIIETQERQYKNMAKEIERLKKIIDQYRKWGREKLIKQAKSKEKVLEKMMEELESMPVKYLEEDEKYIEIPQPEKTGYIVLKVENLSYPPLLKDVTFTVFEKDKIGIVGPNGSGKTTLLKIILGLIKASGKLEFGYNVKPAFVDQFIEKLDPESTVFDEIFEEMPDKPDYVIRAYAGRFGFIHEDVFKPISTLSGGERQILALSKVLLQKPNVLILDEPTNHMDLQTVEALEKALKEYQGSVILVSHDLELLKNTCNRFLVIDNKQLFEVRDFEELTLRIYDILNEKTVQKQQKVQTDFEEKKRIKNTLKNLRTKLEGLENEEKSLSIKIEEINKNMHSVSDYQKVMDLFKEKEELEEKALEILEEIENTKEKILELEKSLEE</sequence>
<dbReference type="PATRIC" id="fig|771875.3.peg.703"/>
<feature type="coiled-coil region" evidence="4">
    <location>
        <begin position="507"/>
        <end position="585"/>
    </location>
</feature>
<feature type="coiled-coil region" evidence="4">
    <location>
        <begin position="208"/>
        <end position="261"/>
    </location>
</feature>
<dbReference type="InterPro" id="IPR017871">
    <property type="entry name" value="ABC_transporter-like_CS"/>
</dbReference>
<dbReference type="Pfam" id="PF12848">
    <property type="entry name" value="ABC_tran_Xtn"/>
    <property type="match status" value="1"/>
</dbReference>
<evidence type="ECO:0000256" key="4">
    <source>
        <dbReference type="SAM" id="Coils"/>
    </source>
</evidence>
<dbReference type="GO" id="GO:0016887">
    <property type="term" value="F:ATP hydrolysis activity"/>
    <property type="evidence" value="ECO:0007669"/>
    <property type="project" value="InterPro"/>
</dbReference>
<keyword evidence="2" id="KW-0547">Nucleotide-binding</keyword>
<dbReference type="Pfam" id="PF00005">
    <property type="entry name" value="ABC_tran"/>
    <property type="match status" value="2"/>
</dbReference>
<dbReference type="SMART" id="SM00382">
    <property type="entry name" value="AAA"/>
    <property type="match status" value="2"/>
</dbReference>
<organism evidence="6 7">
    <name type="scientific">Fervidobacterium pennivorans (strain DSM 9078 / Ven5)</name>
    <dbReference type="NCBI Taxonomy" id="771875"/>
    <lineage>
        <taxon>Bacteria</taxon>
        <taxon>Thermotogati</taxon>
        <taxon>Thermotogota</taxon>
        <taxon>Thermotogae</taxon>
        <taxon>Thermotogales</taxon>
        <taxon>Fervidobacteriaceae</taxon>
        <taxon>Fervidobacterium</taxon>
    </lineage>
</organism>
<dbReference type="InterPro" id="IPR027417">
    <property type="entry name" value="P-loop_NTPase"/>
</dbReference>
<keyword evidence="7" id="KW-1185">Reference proteome</keyword>
<dbReference type="EMBL" id="CP003260">
    <property type="protein sequence ID" value="AFG34812.1"/>
    <property type="molecule type" value="Genomic_DNA"/>
</dbReference>
<dbReference type="RefSeq" id="WP_014451265.1">
    <property type="nucleotide sequence ID" value="NC_017095.1"/>
</dbReference>
<keyword evidence="4" id="KW-0175">Coiled coil</keyword>
<feature type="domain" description="ABC transporter" evidence="5">
    <location>
        <begin position="273"/>
        <end position="494"/>
    </location>
</feature>
<dbReference type="InterPro" id="IPR003439">
    <property type="entry name" value="ABC_transporter-like_ATP-bd"/>
</dbReference>
<evidence type="ECO:0000256" key="1">
    <source>
        <dbReference type="ARBA" id="ARBA00022737"/>
    </source>
</evidence>
<feature type="domain" description="ABC transporter" evidence="5">
    <location>
        <begin position="2"/>
        <end position="212"/>
    </location>
</feature>
<dbReference type="InterPro" id="IPR032781">
    <property type="entry name" value="ABC_tran_Xtn"/>
</dbReference>
<dbReference type="AlphaFoldDB" id="H9UBB9"/>
<dbReference type="Gene3D" id="3.40.50.300">
    <property type="entry name" value="P-loop containing nucleotide triphosphate hydrolases"/>
    <property type="match status" value="2"/>
</dbReference>
<reference evidence="6" key="1">
    <citation type="submission" date="2012-03" db="EMBL/GenBank/DDBJ databases">
        <title>Complete sequence of Fervidobacterium pennivorans DSM 9078.</title>
        <authorList>
            <consortium name="US DOE Joint Genome Institute"/>
            <person name="Lucas S."/>
            <person name="Han J."/>
            <person name="Lapidus A."/>
            <person name="Cheng J.-F."/>
            <person name="Goodwin L."/>
            <person name="Pitluck S."/>
            <person name="Peters L."/>
            <person name="Ovchinnikova G."/>
            <person name="Lu M."/>
            <person name="Detter J.C."/>
            <person name="Han C."/>
            <person name="Tapia R."/>
            <person name="Land M."/>
            <person name="Hauser L."/>
            <person name="Kyrpides N."/>
            <person name="Ivanova N."/>
            <person name="Pagani I."/>
            <person name="Noll K.M."/>
            <person name="Woyke T."/>
        </authorList>
    </citation>
    <scope>NUCLEOTIDE SEQUENCE</scope>
    <source>
        <strain evidence="6">DSM 9078</strain>
    </source>
</reference>